<dbReference type="Gene3D" id="1.20.1250.20">
    <property type="entry name" value="MFS general substrate transporter like domains"/>
    <property type="match status" value="2"/>
</dbReference>
<feature type="transmembrane region" description="Helical" evidence="5">
    <location>
        <begin position="110"/>
        <end position="143"/>
    </location>
</feature>
<evidence type="ECO:0000256" key="3">
    <source>
        <dbReference type="ARBA" id="ARBA00022989"/>
    </source>
</evidence>
<dbReference type="InterPro" id="IPR005829">
    <property type="entry name" value="Sugar_transporter_CS"/>
</dbReference>
<keyword evidence="3 5" id="KW-1133">Transmembrane helix</keyword>
<dbReference type="InterPro" id="IPR003663">
    <property type="entry name" value="Sugar/inositol_transpt"/>
</dbReference>
<comment type="subcellular location">
    <subcellularLocation>
        <location evidence="1">Membrane</location>
        <topology evidence="1">Multi-pass membrane protein</topology>
    </subcellularLocation>
</comment>
<dbReference type="InterPro" id="IPR036259">
    <property type="entry name" value="MFS_trans_sf"/>
</dbReference>
<feature type="transmembrane region" description="Helical" evidence="5">
    <location>
        <begin position="436"/>
        <end position="457"/>
    </location>
</feature>
<keyword evidence="2 5" id="KW-0812">Transmembrane</keyword>
<name>A0A1B6D3K5_9HEMI</name>
<evidence type="ECO:0000259" key="6">
    <source>
        <dbReference type="PROSITE" id="PS50850"/>
    </source>
</evidence>
<evidence type="ECO:0000256" key="2">
    <source>
        <dbReference type="ARBA" id="ARBA00022692"/>
    </source>
</evidence>
<feature type="transmembrane region" description="Helical" evidence="5">
    <location>
        <begin position="163"/>
        <end position="183"/>
    </location>
</feature>
<evidence type="ECO:0000256" key="1">
    <source>
        <dbReference type="ARBA" id="ARBA00004141"/>
    </source>
</evidence>
<dbReference type="InterPro" id="IPR005828">
    <property type="entry name" value="MFS_sugar_transport-like"/>
</dbReference>
<feature type="transmembrane region" description="Helical" evidence="5">
    <location>
        <begin position="43"/>
        <end position="64"/>
    </location>
</feature>
<dbReference type="Pfam" id="PF00083">
    <property type="entry name" value="Sugar_tr"/>
    <property type="match status" value="2"/>
</dbReference>
<evidence type="ECO:0000256" key="4">
    <source>
        <dbReference type="ARBA" id="ARBA00023136"/>
    </source>
</evidence>
<keyword evidence="4 5" id="KW-0472">Membrane</keyword>
<dbReference type="InterPro" id="IPR050549">
    <property type="entry name" value="MFS_Trehalose_Transporter"/>
</dbReference>
<accession>A0A1B6D3K5</accession>
<feature type="domain" description="Major facilitator superfamily (MFS) profile" evidence="6">
    <location>
        <begin position="33"/>
        <end position="524"/>
    </location>
</feature>
<gene>
    <name evidence="7" type="ORF">g.25791</name>
</gene>
<evidence type="ECO:0000313" key="7">
    <source>
        <dbReference type="EMBL" id="JAS20258.1"/>
    </source>
</evidence>
<evidence type="ECO:0000256" key="5">
    <source>
        <dbReference type="SAM" id="Phobius"/>
    </source>
</evidence>
<feature type="transmembrane region" description="Helical" evidence="5">
    <location>
        <begin position="469"/>
        <end position="490"/>
    </location>
</feature>
<dbReference type="GO" id="GO:0016020">
    <property type="term" value="C:membrane"/>
    <property type="evidence" value="ECO:0007669"/>
    <property type="project" value="UniProtKB-SubCell"/>
</dbReference>
<dbReference type="InterPro" id="IPR020846">
    <property type="entry name" value="MFS_dom"/>
</dbReference>
<dbReference type="AlphaFoldDB" id="A0A1B6D3K5"/>
<feature type="non-terminal residue" evidence="7">
    <location>
        <position position="1"/>
    </location>
</feature>
<dbReference type="PROSITE" id="PS50850">
    <property type="entry name" value="MFS"/>
    <property type="match status" value="1"/>
</dbReference>
<dbReference type="GO" id="GO:0022857">
    <property type="term" value="F:transmembrane transporter activity"/>
    <property type="evidence" value="ECO:0007669"/>
    <property type="project" value="InterPro"/>
</dbReference>
<organism evidence="7">
    <name type="scientific">Clastoptera arizonana</name>
    <name type="common">Arizona spittle bug</name>
    <dbReference type="NCBI Taxonomy" id="38151"/>
    <lineage>
        <taxon>Eukaryota</taxon>
        <taxon>Metazoa</taxon>
        <taxon>Ecdysozoa</taxon>
        <taxon>Arthropoda</taxon>
        <taxon>Hexapoda</taxon>
        <taxon>Insecta</taxon>
        <taxon>Pterygota</taxon>
        <taxon>Neoptera</taxon>
        <taxon>Paraneoptera</taxon>
        <taxon>Hemiptera</taxon>
        <taxon>Auchenorrhyncha</taxon>
        <taxon>Cercopoidea</taxon>
        <taxon>Clastopteridae</taxon>
        <taxon>Clastoptera</taxon>
    </lineage>
</organism>
<feature type="transmembrane region" description="Helical" evidence="5">
    <location>
        <begin position="76"/>
        <end position="98"/>
    </location>
</feature>
<feature type="transmembrane region" description="Helical" evidence="5">
    <location>
        <begin position="502"/>
        <end position="520"/>
    </location>
</feature>
<dbReference type="PANTHER" id="PTHR48021:SF39">
    <property type="entry name" value="MAJOR FACILITATOR SUPERFAMILY (MFS) PROFILE DOMAIN-CONTAINING PROTEIN"/>
    <property type="match status" value="1"/>
</dbReference>
<dbReference type="PANTHER" id="PTHR48021">
    <property type="match status" value="1"/>
</dbReference>
<sequence>LLHIMSIKNGYYSSKERINQHEKKVSSFRRILPQILAGSAKNLLLFDLGAVFGYQTIIIGNLLHSSNQPSFDENESSWFASLLFIGQPIGCLFAAIILESIGRKTSMIYLNIPLFIGWILISTATSVNILMLGSFILGFGVGFMESPTLTYIGEITEPNIRGIMTSCAEMTVGIGTLFAYVLGIWFDWRIVAYICSAVPLISILAISLIPESPVWLLAHNYEEKAEKSLCWLRGWVTPDLIKKEFLDLILYRNNKIYGMKSTRPKPEDGFINEITLRDENFKHEEITNNLSCICDNEKDSTHYINDSNLTNTNQIHKNLKINTLISDLLQPQMLNVLLLMLGFFFFNTATGANVAQAYTIPVFKELGFNINPFRANVVTAVGVIMGQLTLMIMVSYLGKRKIVLFSSLGCALACYATAICALYPNLSSEGDWPIPFIIYIVNNYMYGLGLSVIPWMYLSEIFPFRGRGAATGITASVNYLFGFIVTKTFFGIKETLSLAGTFIFYGSITLLGFIYLYFLLPETEGKTLQDIEANTSVWKIFEHNVDYKSDTEEDKKIQAKRRTTKQ</sequence>
<feature type="transmembrane region" description="Helical" evidence="5">
    <location>
        <begin position="333"/>
        <end position="355"/>
    </location>
</feature>
<dbReference type="PROSITE" id="PS00217">
    <property type="entry name" value="SUGAR_TRANSPORT_2"/>
    <property type="match status" value="1"/>
</dbReference>
<dbReference type="PRINTS" id="PR00171">
    <property type="entry name" value="SUGRTRNSPORT"/>
</dbReference>
<reference evidence="7" key="1">
    <citation type="submission" date="2015-12" db="EMBL/GenBank/DDBJ databases">
        <title>De novo transcriptome assembly of four potential Pierce s Disease insect vectors from Arizona vineyards.</title>
        <authorList>
            <person name="Tassone E.E."/>
        </authorList>
    </citation>
    <scope>NUCLEOTIDE SEQUENCE</scope>
</reference>
<protein>
    <recommendedName>
        <fullName evidence="6">Major facilitator superfamily (MFS) profile domain-containing protein</fullName>
    </recommendedName>
</protein>
<feature type="transmembrane region" description="Helical" evidence="5">
    <location>
        <begin position="375"/>
        <end position="396"/>
    </location>
</feature>
<dbReference type="SUPFAM" id="SSF103473">
    <property type="entry name" value="MFS general substrate transporter"/>
    <property type="match status" value="1"/>
</dbReference>
<feature type="transmembrane region" description="Helical" evidence="5">
    <location>
        <begin position="402"/>
        <end position="424"/>
    </location>
</feature>
<dbReference type="EMBL" id="GEDC01017040">
    <property type="protein sequence ID" value="JAS20258.1"/>
    <property type="molecule type" value="Transcribed_RNA"/>
</dbReference>
<proteinExistence type="predicted"/>